<reference evidence="1 2" key="1">
    <citation type="submission" date="2014-07" db="EMBL/GenBank/DDBJ databases">
        <authorList>
            <person name="Lee K."/>
            <person name="Lim J.Y."/>
            <person name="Hwang I."/>
        </authorList>
    </citation>
    <scope>NUCLEOTIDE SEQUENCE [LARGE SCALE GENOMIC DNA]</scope>
    <source>
        <strain evidence="1 2">KL28</strain>
    </source>
</reference>
<dbReference type="SUPFAM" id="SSF52833">
    <property type="entry name" value="Thioredoxin-like"/>
    <property type="match status" value="1"/>
</dbReference>
<organism evidence="1 2">
    <name type="scientific">Pseudomonas alkylphenolica</name>
    <dbReference type="NCBI Taxonomy" id="237609"/>
    <lineage>
        <taxon>Bacteria</taxon>
        <taxon>Pseudomonadati</taxon>
        <taxon>Pseudomonadota</taxon>
        <taxon>Gammaproteobacteria</taxon>
        <taxon>Pseudomonadales</taxon>
        <taxon>Pseudomonadaceae</taxon>
        <taxon>Pseudomonas</taxon>
    </lineage>
</organism>
<protein>
    <recommendedName>
        <fullName evidence="3">Thioredoxin domain-containing protein</fullName>
    </recommendedName>
</protein>
<dbReference type="InterPro" id="IPR036249">
    <property type="entry name" value="Thioredoxin-like_sf"/>
</dbReference>
<dbReference type="OrthoDB" id="6981742at2"/>
<evidence type="ECO:0000313" key="1">
    <source>
        <dbReference type="EMBL" id="AIL60092.1"/>
    </source>
</evidence>
<accession>A0A077F3P9</accession>
<dbReference type="KEGG" id="palk:PSAKL28_08610"/>
<dbReference type="EMBL" id="CP009048">
    <property type="protein sequence ID" value="AIL60092.1"/>
    <property type="molecule type" value="Genomic_DNA"/>
</dbReference>
<dbReference type="HOGENOM" id="CLU_2001906_0_0_6"/>
<sequence length="124" mass="13326">MADTSAPVQAEFLALVKRIKNKAALDRPAVILVYSEVCPACTIAKTALAALADDGFRAHVDFYQVPGATFKASQLDSEVDRVPSYLLYDCQSNRSLFIGDDTKPLKNSLAALLPDVVFVPSPPA</sequence>
<dbReference type="Proteomes" id="UP000028931">
    <property type="component" value="Chromosome"/>
</dbReference>
<evidence type="ECO:0000313" key="2">
    <source>
        <dbReference type="Proteomes" id="UP000028931"/>
    </source>
</evidence>
<evidence type="ECO:0008006" key="3">
    <source>
        <dbReference type="Google" id="ProtNLM"/>
    </source>
</evidence>
<dbReference type="RefSeq" id="WP_038607080.1">
    <property type="nucleotide sequence ID" value="NZ_CP009048.1"/>
</dbReference>
<gene>
    <name evidence="1" type="ORF">PSAKL28_08610</name>
</gene>
<proteinExistence type="predicted"/>
<name>A0A077F3P9_9PSED</name>
<dbReference type="AlphaFoldDB" id="A0A077F3P9"/>